<feature type="domain" description="DYW" evidence="4">
    <location>
        <begin position="828"/>
        <end position="906"/>
    </location>
</feature>
<gene>
    <name evidence="5" type="ORF">ZIOFF_072040</name>
</gene>
<feature type="region of interest" description="Disordered" evidence="3">
    <location>
        <begin position="53"/>
        <end position="75"/>
    </location>
</feature>
<feature type="repeat" description="PPR" evidence="2">
    <location>
        <begin position="263"/>
        <end position="297"/>
    </location>
</feature>
<dbReference type="InterPro" id="IPR032867">
    <property type="entry name" value="DYW_dom"/>
</dbReference>
<feature type="compositionally biased region" description="Pro residues" evidence="3">
    <location>
        <begin position="60"/>
        <end position="71"/>
    </location>
</feature>
<feature type="repeat" description="PPR" evidence="2">
    <location>
        <begin position="333"/>
        <end position="367"/>
    </location>
</feature>
<keyword evidence="1" id="KW-0677">Repeat</keyword>
<evidence type="ECO:0000256" key="1">
    <source>
        <dbReference type="ARBA" id="ARBA00022737"/>
    </source>
</evidence>
<evidence type="ECO:0000259" key="4">
    <source>
        <dbReference type="Pfam" id="PF14432"/>
    </source>
</evidence>
<dbReference type="InterPro" id="IPR002885">
    <property type="entry name" value="PPR_rpt"/>
</dbReference>
<dbReference type="FunFam" id="1.25.40.10:FF:000285">
    <property type="entry name" value="Pentatricopeptide repeat-containing protein, chloroplastic"/>
    <property type="match status" value="1"/>
</dbReference>
<organism evidence="5 6">
    <name type="scientific">Zingiber officinale</name>
    <name type="common">Ginger</name>
    <name type="synonym">Amomum zingiber</name>
    <dbReference type="NCBI Taxonomy" id="94328"/>
    <lineage>
        <taxon>Eukaryota</taxon>
        <taxon>Viridiplantae</taxon>
        <taxon>Streptophyta</taxon>
        <taxon>Embryophyta</taxon>
        <taxon>Tracheophyta</taxon>
        <taxon>Spermatophyta</taxon>
        <taxon>Magnoliopsida</taxon>
        <taxon>Liliopsida</taxon>
        <taxon>Zingiberales</taxon>
        <taxon>Zingiberaceae</taxon>
        <taxon>Zingiber</taxon>
    </lineage>
</organism>
<evidence type="ECO:0000256" key="3">
    <source>
        <dbReference type="SAM" id="MobiDB-lite"/>
    </source>
</evidence>
<dbReference type="NCBIfam" id="TIGR00756">
    <property type="entry name" value="PPR"/>
    <property type="match status" value="9"/>
</dbReference>
<dbReference type="GO" id="GO:0003723">
    <property type="term" value="F:RNA binding"/>
    <property type="evidence" value="ECO:0007669"/>
    <property type="project" value="InterPro"/>
</dbReference>
<dbReference type="Pfam" id="PF14432">
    <property type="entry name" value="DYW_deaminase"/>
    <property type="match status" value="1"/>
</dbReference>
<dbReference type="Proteomes" id="UP000734854">
    <property type="component" value="Unassembled WGS sequence"/>
</dbReference>
<evidence type="ECO:0000313" key="5">
    <source>
        <dbReference type="EMBL" id="KAG6470952.1"/>
    </source>
</evidence>
<feature type="repeat" description="PPR" evidence="2">
    <location>
        <begin position="434"/>
        <end position="468"/>
    </location>
</feature>
<dbReference type="PANTHER" id="PTHR47926:SF369">
    <property type="entry name" value="DYW DOMAIN-CONTAINING PROTEIN"/>
    <property type="match status" value="1"/>
</dbReference>
<dbReference type="GO" id="GO:0009451">
    <property type="term" value="P:RNA modification"/>
    <property type="evidence" value="ECO:0007669"/>
    <property type="project" value="InterPro"/>
</dbReference>
<feature type="repeat" description="PPR" evidence="2">
    <location>
        <begin position="504"/>
        <end position="538"/>
    </location>
</feature>
<comment type="caution">
    <text evidence="5">The sequence shown here is derived from an EMBL/GenBank/DDBJ whole genome shotgun (WGS) entry which is preliminary data.</text>
</comment>
<dbReference type="Pfam" id="PF13812">
    <property type="entry name" value="PPR_3"/>
    <property type="match status" value="1"/>
</dbReference>
<protein>
    <recommendedName>
        <fullName evidence="4">DYW domain-containing protein</fullName>
    </recommendedName>
</protein>
<keyword evidence="6" id="KW-1185">Reference proteome</keyword>
<dbReference type="PANTHER" id="PTHR47926">
    <property type="entry name" value="PENTATRICOPEPTIDE REPEAT-CONTAINING PROTEIN"/>
    <property type="match status" value="1"/>
</dbReference>
<evidence type="ECO:0000256" key="2">
    <source>
        <dbReference type="PROSITE-ProRule" id="PRU00708"/>
    </source>
</evidence>
<reference evidence="5 6" key="1">
    <citation type="submission" date="2020-08" db="EMBL/GenBank/DDBJ databases">
        <title>Plant Genome Project.</title>
        <authorList>
            <person name="Zhang R.-G."/>
        </authorList>
    </citation>
    <scope>NUCLEOTIDE SEQUENCE [LARGE SCALE GENOMIC DNA]</scope>
    <source>
        <tissue evidence="5">Rhizome</tissue>
    </source>
</reference>
<proteinExistence type="predicted"/>
<dbReference type="GO" id="GO:0008270">
    <property type="term" value="F:zinc ion binding"/>
    <property type="evidence" value="ECO:0007669"/>
    <property type="project" value="InterPro"/>
</dbReference>
<dbReference type="Pfam" id="PF01535">
    <property type="entry name" value="PPR"/>
    <property type="match status" value="6"/>
</dbReference>
<feature type="repeat" description="PPR" evidence="2">
    <location>
        <begin position="469"/>
        <end position="503"/>
    </location>
</feature>
<dbReference type="EMBL" id="JACMSC010000021">
    <property type="protein sequence ID" value="KAG6470952.1"/>
    <property type="molecule type" value="Genomic_DNA"/>
</dbReference>
<dbReference type="PROSITE" id="PS51375">
    <property type="entry name" value="PPR"/>
    <property type="match status" value="8"/>
</dbReference>
<dbReference type="AlphaFoldDB" id="A0A8J5CAF6"/>
<dbReference type="FunFam" id="1.25.40.10:FF:000090">
    <property type="entry name" value="Pentatricopeptide repeat-containing protein, chloroplastic"/>
    <property type="match status" value="1"/>
</dbReference>
<feature type="repeat" description="PPR" evidence="2">
    <location>
        <begin position="605"/>
        <end position="639"/>
    </location>
</feature>
<dbReference type="OrthoDB" id="185373at2759"/>
<dbReference type="FunFam" id="1.25.40.10:FF:000393">
    <property type="entry name" value="Pentatricopeptide repeat-containing protein At1g20230"/>
    <property type="match status" value="1"/>
</dbReference>
<dbReference type="InterPro" id="IPR046960">
    <property type="entry name" value="PPR_At4g14850-like_plant"/>
</dbReference>
<name>A0A8J5CAF6_ZINOF</name>
<accession>A0A8J5CAF6</accession>
<feature type="repeat" description="PPR" evidence="2">
    <location>
        <begin position="298"/>
        <end position="332"/>
    </location>
</feature>
<feature type="repeat" description="PPR" evidence="2">
    <location>
        <begin position="158"/>
        <end position="192"/>
    </location>
</feature>
<dbReference type="Pfam" id="PF13041">
    <property type="entry name" value="PPR_2"/>
    <property type="match status" value="3"/>
</dbReference>
<sequence>MEKAFLCCRCTDLAANLFAEHPNQSSLRLKLLPSIKSSAAAAAAAAGPIFLAQKSNPKPSARPPPPPPSPATPITNGDLQEAIAAVERGIPIESRTYISLLQSCIDSDSIGLGCRLHASISSVRDRDVFVDTKLVSMYAKCGSLDDARRVFDGMGQRNLFAWSAMIGAYVREHRWSEVLDLFFDMMREGVVVPDGYLLPRILQACSNTGNLDVGRLLHSLAVKTGLLNSSGAFYLSNTVLSMYAKCGELEMATKFFEGMGKRDSVSWNSIITGHCQWSEHEVAMRLFARMRAEGIEPSPITWTILITGYHQSGKPELAMELMEQMKRSGTVPDVFTWTSMISGLTQNGRTDEALSFFHEMQFSGVNPNSMSVACALFACASLQALNKGKELHSYAFKLGGSHSILVGNSLIELYAKCDRLADAQKIFDGMLEKDVFSWNSMIGGYTQAGYCGKAYELFSRMESLGVPRNVVTWNIMISGFIQNEDEDQAMELFHMMEVDGIKRNTATWNTLIAGSLQNGDTKKAFRIFKLMQTLMVRHNSVTFLSILPACTNLLSELNVKEIHSCILHSDLQGDTAIANALIDAYSKSGNIENAWVVFNGLSSRDLITWNSMISALVVYGYSHEAQDLFQQMKQEGINPNEAIFVSMINAYALDELVNEGKRLFSSMMEEYKLSPGLEHYTAMTNLLGRSGKLREACELIKNMPIEPNAAVWYALLTAARMYTDIKMANLAARHLFRLEPRNPEVQRLLSHAQDLYENPSIASKVCNLKKAIQIGDAHGCCWMEVNNQVMTFLNGGQILQTKLDEINSKVAPMKAVTSFLDDIILEFEEEKEEIIGTHSEKLAITFGLDNLPAFRAIRIIKSVRMCSDCHITSKLISKTYKHEILIKDRYSFHHFKDGKCSCRDYW</sequence>
<evidence type="ECO:0000313" key="6">
    <source>
        <dbReference type="Proteomes" id="UP000734854"/>
    </source>
</evidence>